<comment type="caution">
    <text evidence="1">The sequence shown here is derived from an EMBL/GenBank/DDBJ whole genome shotgun (WGS) entry which is preliminary data.</text>
</comment>
<organism evidence="1 2">
    <name type="scientific">Shewanella phaeophyticola</name>
    <dbReference type="NCBI Taxonomy" id="2978345"/>
    <lineage>
        <taxon>Bacteria</taxon>
        <taxon>Pseudomonadati</taxon>
        <taxon>Pseudomonadota</taxon>
        <taxon>Gammaproteobacteria</taxon>
        <taxon>Alteromonadales</taxon>
        <taxon>Shewanellaceae</taxon>
        <taxon>Shewanella</taxon>
    </lineage>
</organism>
<gene>
    <name evidence="1" type="ORF">N4T56_04800</name>
</gene>
<proteinExistence type="predicted"/>
<sequence length="118" mass="13610">MRIPNDFIRAIIAVITEEDFGCELAATRLTLLYMKNSNISDLDTLYKIYRAINVLFMNPHFTESQFQVNSKISFKTINCLLGGYQNIRMLLNIEELQINLELSSDTPNNVIDFALEKE</sequence>
<dbReference type="RefSeq" id="WP_261732414.1">
    <property type="nucleotide sequence ID" value="NZ_JAODOQ010000001.1"/>
</dbReference>
<protein>
    <submittedName>
        <fullName evidence="1">Uncharacterized protein</fullName>
    </submittedName>
</protein>
<reference evidence="1" key="1">
    <citation type="submission" date="2022-09" db="EMBL/GenBank/DDBJ databases">
        <title>Shewanella sp. KJ10-1 sp.nov, isolated from marine algae.</title>
        <authorList>
            <person name="Butt M."/>
            <person name="Lee J.K."/>
            <person name="Kim J.M."/>
            <person name="Choi D.G."/>
        </authorList>
    </citation>
    <scope>NUCLEOTIDE SEQUENCE</scope>
    <source>
        <strain evidence="1">KJ10-1</strain>
    </source>
</reference>
<name>A0ABT2NZY5_9GAMM</name>
<accession>A0ABT2NZY5</accession>
<evidence type="ECO:0000313" key="2">
    <source>
        <dbReference type="Proteomes" id="UP001431192"/>
    </source>
</evidence>
<evidence type="ECO:0000313" key="1">
    <source>
        <dbReference type="EMBL" id="MCT8985943.1"/>
    </source>
</evidence>
<dbReference type="EMBL" id="JAODOQ010000001">
    <property type="protein sequence ID" value="MCT8985943.1"/>
    <property type="molecule type" value="Genomic_DNA"/>
</dbReference>
<dbReference type="Proteomes" id="UP001431192">
    <property type="component" value="Unassembled WGS sequence"/>
</dbReference>
<keyword evidence="2" id="KW-1185">Reference proteome</keyword>